<dbReference type="PANTHER" id="PTHR30572:SF4">
    <property type="entry name" value="ABC TRANSPORTER PERMEASE YTRF"/>
    <property type="match status" value="1"/>
</dbReference>
<organism evidence="10 11">
    <name type="scientific">Clostridium zeae</name>
    <dbReference type="NCBI Taxonomy" id="2759022"/>
    <lineage>
        <taxon>Bacteria</taxon>
        <taxon>Bacillati</taxon>
        <taxon>Bacillota</taxon>
        <taxon>Clostridia</taxon>
        <taxon>Eubacteriales</taxon>
        <taxon>Clostridiaceae</taxon>
        <taxon>Clostridium</taxon>
    </lineage>
</organism>
<keyword evidence="3 7" id="KW-0812">Transmembrane</keyword>
<keyword evidence="5 7" id="KW-0472">Membrane</keyword>
<dbReference type="Pfam" id="PF12704">
    <property type="entry name" value="MacB_PCD"/>
    <property type="match status" value="1"/>
</dbReference>
<evidence type="ECO:0000313" key="11">
    <source>
        <dbReference type="Proteomes" id="UP000663802"/>
    </source>
</evidence>
<feature type="transmembrane region" description="Helical" evidence="7">
    <location>
        <begin position="323"/>
        <end position="344"/>
    </location>
</feature>
<name>A0ABQ1E6P8_9CLOT</name>
<dbReference type="InterPro" id="IPR050250">
    <property type="entry name" value="Macrolide_Exporter_MacB"/>
</dbReference>
<evidence type="ECO:0008006" key="12">
    <source>
        <dbReference type="Google" id="ProtNLM"/>
    </source>
</evidence>
<feature type="transmembrane region" description="Helical" evidence="7">
    <location>
        <begin position="280"/>
        <end position="303"/>
    </location>
</feature>
<feature type="transmembrane region" description="Helical" evidence="7">
    <location>
        <begin position="238"/>
        <end position="259"/>
    </location>
</feature>
<evidence type="ECO:0000256" key="2">
    <source>
        <dbReference type="ARBA" id="ARBA00022475"/>
    </source>
</evidence>
<evidence type="ECO:0000259" key="9">
    <source>
        <dbReference type="Pfam" id="PF12704"/>
    </source>
</evidence>
<reference evidence="10 11" key="1">
    <citation type="journal article" date="2021" name="Int. J. Syst. Evol. Microbiol.">
        <title>Clostridium zeae sp. nov., isolated from corn silage.</title>
        <authorList>
            <person name="Kobayashi H."/>
            <person name="Tanizawa Y."/>
            <person name="Yagura M."/>
            <person name="Sakamoto M."/>
            <person name="Ohkuma M."/>
            <person name="Tohno M."/>
        </authorList>
    </citation>
    <scope>NUCLEOTIDE SEQUENCE [LARGE SCALE GENOMIC DNA]</scope>
    <source>
        <strain evidence="10 11">CSC2</strain>
    </source>
</reference>
<dbReference type="InterPro" id="IPR003838">
    <property type="entry name" value="ABC3_permease_C"/>
</dbReference>
<dbReference type="Pfam" id="PF02687">
    <property type="entry name" value="FtsX"/>
    <property type="match status" value="1"/>
</dbReference>
<evidence type="ECO:0000256" key="5">
    <source>
        <dbReference type="ARBA" id="ARBA00023136"/>
    </source>
</evidence>
<dbReference type="RefSeq" id="WP_206868408.1">
    <property type="nucleotide sequence ID" value="NZ_BMBA01000001.1"/>
</dbReference>
<keyword evidence="11" id="KW-1185">Reference proteome</keyword>
<evidence type="ECO:0000256" key="7">
    <source>
        <dbReference type="SAM" id="Phobius"/>
    </source>
</evidence>
<proteinExistence type="inferred from homology"/>
<evidence type="ECO:0000313" key="10">
    <source>
        <dbReference type="EMBL" id="GFZ30435.1"/>
    </source>
</evidence>
<keyword evidence="4 7" id="KW-1133">Transmembrane helix</keyword>
<sequence length="361" mass="41054">MKFRRRFTQSGIFVFIIIFTISLFVSLGANTVQTLYENTAQFNQLISSKAIGFNVNQSEKISGDQLMDVIKSKKDICLIKDQIFYSIYTGKAIFFNYDMNMQVPIISGRFLNKNDFSENEPLIVIGKDMKDEIVVKNGEEFINYNNEMYKVVGVMGYSNRASILDNTFFIKLDSFLSKYKELQIINSSWLVDGRTNDTEALFDELNKDLNNKNKVTLSKLEVDRSQSSISNALSNRKFTIITIIVTILVIGLNIVNITYNYVANKRKEIGIKKSLGGTNFIIAIEIICEFEIISLIAFLLSQIVYFTIIRFGTLSQVFGSNVYFLSGVLTLVVVIIITFIISLIPIRRTLKIDISDAMKGR</sequence>
<dbReference type="EMBL" id="BMBA01000001">
    <property type="protein sequence ID" value="GFZ30435.1"/>
    <property type="molecule type" value="Genomic_DNA"/>
</dbReference>
<evidence type="ECO:0000259" key="8">
    <source>
        <dbReference type="Pfam" id="PF02687"/>
    </source>
</evidence>
<dbReference type="Proteomes" id="UP000663802">
    <property type="component" value="Unassembled WGS sequence"/>
</dbReference>
<dbReference type="InterPro" id="IPR025857">
    <property type="entry name" value="MacB_PCD"/>
</dbReference>
<comment type="caution">
    <text evidence="10">The sequence shown here is derived from an EMBL/GenBank/DDBJ whole genome shotgun (WGS) entry which is preliminary data.</text>
</comment>
<keyword evidence="2" id="KW-1003">Cell membrane</keyword>
<protein>
    <recommendedName>
        <fullName evidence="12">ABC transporter permease</fullName>
    </recommendedName>
</protein>
<dbReference type="PANTHER" id="PTHR30572">
    <property type="entry name" value="MEMBRANE COMPONENT OF TRANSPORTER-RELATED"/>
    <property type="match status" value="1"/>
</dbReference>
<gene>
    <name evidence="10" type="ORF">CSC2_09610</name>
</gene>
<feature type="domain" description="ABC3 transporter permease C-terminal" evidence="8">
    <location>
        <begin position="241"/>
        <end position="353"/>
    </location>
</feature>
<evidence type="ECO:0000256" key="4">
    <source>
        <dbReference type="ARBA" id="ARBA00022989"/>
    </source>
</evidence>
<comment type="similarity">
    <text evidence="6">Belongs to the ABC-4 integral membrane protein family.</text>
</comment>
<comment type="subcellular location">
    <subcellularLocation>
        <location evidence="1">Cell membrane</location>
        <topology evidence="1">Multi-pass membrane protein</topology>
    </subcellularLocation>
</comment>
<feature type="transmembrane region" description="Helical" evidence="7">
    <location>
        <begin position="12"/>
        <end position="29"/>
    </location>
</feature>
<evidence type="ECO:0000256" key="1">
    <source>
        <dbReference type="ARBA" id="ARBA00004651"/>
    </source>
</evidence>
<accession>A0ABQ1E6P8</accession>
<evidence type="ECO:0000256" key="3">
    <source>
        <dbReference type="ARBA" id="ARBA00022692"/>
    </source>
</evidence>
<evidence type="ECO:0000256" key="6">
    <source>
        <dbReference type="ARBA" id="ARBA00038076"/>
    </source>
</evidence>
<feature type="domain" description="MacB-like periplasmic core" evidence="9">
    <location>
        <begin position="96"/>
        <end position="179"/>
    </location>
</feature>